<dbReference type="PANTHER" id="PTHR43475">
    <property type="entry name" value="METHYLTHIORIBOSE-1-PHOSPHATE ISOMERASE"/>
    <property type="match status" value="1"/>
</dbReference>
<dbReference type="InterPro" id="IPR037171">
    <property type="entry name" value="NagB/RpiA_transferase-like"/>
</dbReference>
<dbReference type="Pfam" id="PF01008">
    <property type="entry name" value="IF-2B"/>
    <property type="match status" value="1"/>
</dbReference>
<gene>
    <name evidence="3" type="ORF">ANCCEY_02007</name>
</gene>
<dbReference type="InterPro" id="IPR027363">
    <property type="entry name" value="M1Pi_N"/>
</dbReference>
<keyword evidence="3" id="KW-0648">Protein biosynthesis</keyword>
<evidence type="ECO:0000256" key="1">
    <source>
        <dbReference type="ARBA" id="ARBA00007251"/>
    </source>
</evidence>
<dbReference type="AlphaFoldDB" id="A0A0D6M471"/>
<evidence type="ECO:0000313" key="3">
    <source>
        <dbReference type="EMBL" id="EPB78944.1"/>
    </source>
</evidence>
<keyword evidence="4" id="KW-1185">Reference proteome</keyword>
<dbReference type="Gene3D" id="1.20.120.420">
    <property type="entry name" value="translation initiation factor eif-2b, domain 1"/>
    <property type="match status" value="1"/>
</dbReference>
<dbReference type="InterPro" id="IPR000649">
    <property type="entry name" value="IF-2B-related"/>
</dbReference>
<dbReference type="PANTHER" id="PTHR43475:SF1">
    <property type="entry name" value="METHYLTHIORIBOSE-1-PHOSPHATE ISOMERASE"/>
    <property type="match status" value="1"/>
</dbReference>
<dbReference type="GO" id="GO:0019509">
    <property type="term" value="P:L-methionine salvage from methylthioadenosine"/>
    <property type="evidence" value="ECO:0007669"/>
    <property type="project" value="TreeGrafter"/>
</dbReference>
<proteinExistence type="inferred from homology"/>
<reference evidence="3 4" key="1">
    <citation type="submission" date="2013-05" db="EMBL/GenBank/DDBJ databases">
        <title>Draft genome of the parasitic nematode Anyclostoma ceylanicum.</title>
        <authorList>
            <person name="Mitreva M."/>
        </authorList>
    </citation>
    <scope>NUCLEOTIDE SEQUENCE [LARGE SCALE GENOMIC DNA]</scope>
</reference>
<dbReference type="Proteomes" id="UP000054495">
    <property type="component" value="Unassembled WGS sequence"/>
</dbReference>
<dbReference type="GO" id="GO:0046523">
    <property type="term" value="F:S-methyl-5-thioribose-1-phosphate isomerase activity"/>
    <property type="evidence" value="ECO:0007669"/>
    <property type="project" value="TreeGrafter"/>
</dbReference>
<sequence>MGYYSLLPKSIAVEFLNHICISKTDMESVPGYPMPDDFMTNTENRLSAFRFDERANELFVLDQLLLPHRIEFIPVKNTKDAFTVIRNMQVRGAPLIAVVGALGLLVEISDLEFKSPDEFVQFVDSKVQYLLESRPTAINLRNAMEQILNTAEIEGDAEFKKESVIYAILKIYHDEKDENRRLIWNGYQEASGLRVICALHQADLVEMVYALETRPYYQELRDVGGAFAGVLQEEMP</sequence>
<name>A0A0D6M471_9BILA</name>
<evidence type="ECO:0000256" key="2">
    <source>
        <dbReference type="RuleBase" id="RU003814"/>
    </source>
</evidence>
<keyword evidence="3" id="KW-0396">Initiation factor</keyword>
<dbReference type="EMBL" id="KE124803">
    <property type="protein sequence ID" value="EPB78944.1"/>
    <property type="molecule type" value="Genomic_DNA"/>
</dbReference>
<comment type="similarity">
    <text evidence="1 2">Belongs to the eIF-2B alpha/beta/delta subunits family.</text>
</comment>
<organism evidence="3 4">
    <name type="scientific">Ancylostoma ceylanicum</name>
    <dbReference type="NCBI Taxonomy" id="53326"/>
    <lineage>
        <taxon>Eukaryota</taxon>
        <taxon>Metazoa</taxon>
        <taxon>Ecdysozoa</taxon>
        <taxon>Nematoda</taxon>
        <taxon>Chromadorea</taxon>
        <taxon>Rhabditida</taxon>
        <taxon>Rhabditina</taxon>
        <taxon>Rhabditomorpha</taxon>
        <taxon>Strongyloidea</taxon>
        <taxon>Ancylostomatidae</taxon>
        <taxon>Ancylostomatinae</taxon>
        <taxon>Ancylostoma</taxon>
    </lineage>
</organism>
<accession>A0A0D6M471</accession>
<evidence type="ECO:0000313" key="4">
    <source>
        <dbReference type="Proteomes" id="UP000054495"/>
    </source>
</evidence>
<dbReference type="GO" id="GO:0003743">
    <property type="term" value="F:translation initiation factor activity"/>
    <property type="evidence" value="ECO:0007669"/>
    <property type="project" value="UniProtKB-KW"/>
</dbReference>
<dbReference type="SUPFAM" id="SSF100950">
    <property type="entry name" value="NagB/RpiA/CoA transferase-like"/>
    <property type="match status" value="1"/>
</dbReference>
<protein>
    <submittedName>
        <fullName evidence="3">Initiation factor, subunit 2 family protein</fullName>
    </submittedName>
</protein>